<keyword evidence="6" id="KW-1185">Reference proteome</keyword>
<feature type="compositionally biased region" description="Low complexity" evidence="3">
    <location>
        <begin position="288"/>
        <end position="305"/>
    </location>
</feature>
<evidence type="ECO:0000256" key="2">
    <source>
        <dbReference type="ARBA" id="ARBA00022840"/>
    </source>
</evidence>
<dbReference type="GO" id="GO:0005524">
    <property type="term" value="F:ATP binding"/>
    <property type="evidence" value="ECO:0007669"/>
    <property type="project" value="UniProtKB-KW"/>
</dbReference>
<accession>A0A8B9EFQ4</accession>
<keyword evidence="1" id="KW-0547">Nucleotide-binding</keyword>
<feature type="region of interest" description="Disordered" evidence="3">
    <location>
        <begin position="288"/>
        <end position="346"/>
    </location>
</feature>
<feature type="compositionally biased region" description="Basic and acidic residues" evidence="3">
    <location>
        <begin position="316"/>
        <end position="325"/>
    </location>
</feature>
<dbReference type="Gene3D" id="3.40.50.300">
    <property type="entry name" value="P-loop containing nucleotide triphosphate hydrolases"/>
    <property type="match status" value="1"/>
</dbReference>
<reference evidence="5" key="2">
    <citation type="submission" date="2025-09" db="UniProtKB">
        <authorList>
            <consortium name="Ensembl"/>
        </authorList>
    </citation>
    <scope>IDENTIFICATION</scope>
</reference>
<dbReference type="AlphaFoldDB" id="A0A8B9EFQ4"/>
<keyword evidence="2" id="KW-0067">ATP-binding</keyword>
<sequence>MTPRGRGHFGDTWRLLATLGTLGDTCWPFGAPRWPFGVPHPLRVPPPQKLQQELEFLEVQEEYIKDEQKNLKKEFLHAQEEVKRIQSIPLVIGQFLEAVDQNTAIVGSTTGSNYYVRILSTIDRELLKPNASVALHKHSNALVDVLPPEADSSIMMLTSDQKPDVMYADIGGMDIQKQEVREAVELPLTHFELYKQVGPPCSTLGWGHTRGTLWSPRDVLPVGFVSPPPRSASTPRGVSSCTARLAAGRPCWPRRWPITPQPPSSAWWARSSCRSTWARGPAWCATSSAWPRRTRPPSSSSTRSTPSPPSASTPRPEVREGRGEPWVDPPPDLGVAPGWGSGAPRRTSWGLPDLGVAPGWGFGGTVVGSPNPWCLLVLGVAPGWGSRTPRRTPFWGQGPRGPLGGSRVGFRGTMVGSPNLWGPPVLGVAPGWGSWTPWRTPWLGHPTFGVPRSLGCLRGGVQGPLGGPHGWVTQALGSTGTWGASRMGFRGTMVGSPNLWGPQVLGVAPGWGSGAPRRTPFWGQGPRGPLGGSRVGFRGTMVGSPNLWGPQVLGVAPGWGSRDPLEDPVVGSPNLWGPPVLGVAPGWGSWTPWRTPFWGQGPPGVPPVLGVAPGWGSGTPWRTP</sequence>
<dbReference type="InterPro" id="IPR050221">
    <property type="entry name" value="26S_Proteasome_ATPase"/>
</dbReference>
<evidence type="ECO:0000256" key="3">
    <source>
        <dbReference type="SAM" id="MobiDB-lite"/>
    </source>
</evidence>
<dbReference type="FunFam" id="2.40.50.140:FF:000046">
    <property type="entry name" value="26S protease regulatory subunit 6B"/>
    <property type="match status" value="1"/>
</dbReference>
<dbReference type="InterPro" id="IPR032501">
    <property type="entry name" value="Prot_ATP_ID_OB_2nd"/>
</dbReference>
<evidence type="ECO:0000256" key="1">
    <source>
        <dbReference type="ARBA" id="ARBA00022741"/>
    </source>
</evidence>
<dbReference type="Gene3D" id="2.40.50.140">
    <property type="entry name" value="Nucleic acid-binding proteins"/>
    <property type="match status" value="1"/>
</dbReference>
<organism evidence="5 6">
    <name type="scientific">Anser cygnoides</name>
    <name type="common">Swan goose</name>
    <dbReference type="NCBI Taxonomy" id="8845"/>
    <lineage>
        <taxon>Eukaryota</taxon>
        <taxon>Metazoa</taxon>
        <taxon>Chordata</taxon>
        <taxon>Craniata</taxon>
        <taxon>Vertebrata</taxon>
        <taxon>Euteleostomi</taxon>
        <taxon>Archelosauria</taxon>
        <taxon>Archosauria</taxon>
        <taxon>Dinosauria</taxon>
        <taxon>Saurischia</taxon>
        <taxon>Theropoda</taxon>
        <taxon>Coelurosauria</taxon>
        <taxon>Aves</taxon>
        <taxon>Neognathae</taxon>
        <taxon>Galloanserae</taxon>
        <taxon>Anseriformes</taxon>
        <taxon>Anatidae</taxon>
        <taxon>Anserinae</taxon>
        <taxon>Anser</taxon>
    </lineage>
</organism>
<feature type="domain" description="Proteasomal ATPase second OB" evidence="4">
    <location>
        <begin position="92"/>
        <end position="147"/>
    </location>
</feature>
<reference evidence="5" key="1">
    <citation type="submission" date="2025-08" db="UniProtKB">
        <authorList>
            <consortium name="Ensembl"/>
        </authorList>
    </citation>
    <scope>IDENTIFICATION</scope>
</reference>
<proteinExistence type="predicted"/>
<name>A0A8B9EFQ4_ANSCY</name>
<dbReference type="InterPro" id="IPR027417">
    <property type="entry name" value="P-loop_NTPase"/>
</dbReference>
<dbReference type="InterPro" id="IPR012340">
    <property type="entry name" value="NA-bd_OB-fold"/>
</dbReference>
<dbReference type="Pfam" id="PF16450">
    <property type="entry name" value="Prot_ATP_ID_OB_C"/>
    <property type="match status" value="1"/>
</dbReference>
<dbReference type="Ensembl" id="ENSACDT00005025015.1">
    <property type="protein sequence ID" value="ENSACDP00005020914.1"/>
    <property type="gene ID" value="ENSACDG00005015145.1"/>
</dbReference>
<dbReference type="PANTHER" id="PTHR23073">
    <property type="entry name" value="26S PROTEASOME REGULATORY SUBUNIT"/>
    <property type="match status" value="1"/>
</dbReference>
<evidence type="ECO:0000313" key="6">
    <source>
        <dbReference type="Proteomes" id="UP000694521"/>
    </source>
</evidence>
<dbReference type="Proteomes" id="UP000694521">
    <property type="component" value="Unplaced"/>
</dbReference>
<evidence type="ECO:0000313" key="5">
    <source>
        <dbReference type="Ensembl" id="ENSACDP00005020914.1"/>
    </source>
</evidence>
<protein>
    <submittedName>
        <fullName evidence="5">Proteasome 26S subunit, ATPase 4</fullName>
    </submittedName>
</protein>
<evidence type="ECO:0000259" key="4">
    <source>
        <dbReference type="Pfam" id="PF16450"/>
    </source>
</evidence>